<dbReference type="Pfam" id="PF13568">
    <property type="entry name" value="OMP_b-brl_2"/>
    <property type="match status" value="1"/>
</dbReference>
<name>W2D0Q8_9BACT</name>
<sequence length="222" mass="24534">MVVCGVMPAKAQFNFGARVGWAISDLGQENSEEYLAGPSAGVTAEYYLPSSFGFRLGVGYARKGSGLIYGQLGPKENWSGFRPMPNAPVYMNAGLDYLDIPLQVRYKRSIDEKARLSVGLGGYLGYGLGGDMNLVYPDEFLKSDVFNGTMHGIRPERSIKAFNRTDFGALIDVEFVYRHFAVGLDYRLGLRNVHDHLPVYPNATNATARNHTLNISIGYNFK</sequence>
<evidence type="ECO:0000259" key="1">
    <source>
        <dbReference type="Pfam" id="PF13568"/>
    </source>
</evidence>
<dbReference type="InterPro" id="IPR025665">
    <property type="entry name" value="Beta-barrel_OMP_2"/>
</dbReference>
<dbReference type="Proteomes" id="UP000034980">
    <property type="component" value="Unassembled WGS sequence"/>
</dbReference>
<evidence type="ECO:0000313" key="2">
    <source>
        <dbReference type="EMBL" id="ETK12227.1"/>
    </source>
</evidence>
<organism evidence="2 3">
    <name type="scientific">Tannerella sp. oral taxon BU063 isolate Cell 8/11</name>
    <dbReference type="NCBI Taxonomy" id="1411915"/>
    <lineage>
        <taxon>Bacteria</taxon>
        <taxon>Pseudomonadati</taxon>
        <taxon>Bacteroidota</taxon>
        <taxon>Bacteroidia</taxon>
        <taxon>Bacteroidales</taxon>
        <taxon>Tannerellaceae</taxon>
        <taxon>Tannerella</taxon>
    </lineage>
</organism>
<dbReference type="AlphaFoldDB" id="W2D0Q8"/>
<gene>
    <name evidence="2" type="ORF">T235_11030</name>
</gene>
<accession>W2D0Q8</accession>
<proteinExistence type="predicted"/>
<feature type="domain" description="Outer membrane protein beta-barrel" evidence="1">
    <location>
        <begin position="12"/>
        <end position="194"/>
    </location>
</feature>
<reference evidence="2 3" key="1">
    <citation type="submission" date="2013-11" db="EMBL/GenBank/DDBJ databases">
        <title>Single cell genomics of uncultured Tannerella BU063 (oral taxon 286).</title>
        <authorList>
            <person name="Beall C.J."/>
            <person name="Campbell A.G."/>
            <person name="Griffen A.L."/>
            <person name="Podar M."/>
            <person name="Leys E.J."/>
        </authorList>
    </citation>
    <scope>NUCLEOTIDE SEQUENCE [LARGE SCALE GENOMIC DNA]</scope>
    <source>
        <strain evidence="2">Cell 8/11</strain>
    </source>
</reference>
<evidence type="ECO:0000313" key="3">
    <source>
        <dbReference type="Proteomes" id="UP000034980"/>
    </source>
</evidence>
<dbReference type="PATRIC" id="fig|1411915.3.peg.1149"/>
<protein>
    <recommendedName>
        <fullName evidence="1">Outer membrane protein beta-barrel domain-containing protein</fullName>
    </recommendedName>
</protein>
<dbReference type="EMBL" id="AYYF01001327">
    <property type="protein sequence ID" value="ETK12227.1"/>
    <property type="molecule type" value="Genomic_DNA"/>
</dbReference>
<comment type="caution">
    <text evidence="2">The sequence shown here is derived from an EMBL/GenBank/DDBJ whole genome shotgun (WGS) entry which is preliminary data.</text>
</comment>